<evidence type="ECO:0000256" key="5">
    <source>
        <dbReference type="ARBA" id="ARBA00022801"/>
    </source>
</evidence>
<evidence type="ECO:0000256" key="4">
    <source>
        <dbReference type="ARBA" id="ARBA00022759"/>
    </source>
</evidence>
<dbReference type="Gene3D" id="3.30.920.30">
    <property type="entry name" value="Hypothetical protein"/>
    <property type="match status" value="1"/>
</dbReference>
<evidence type="ECO:0000313" key="9">
    <source>
        <dbReference type="Proteomes" id="UP000182693"/>
    </source>
</evidence>
<evidence type="ECO:0000256" key="3">
    <source>
        <dbReference type="ARBA" id="ARBA00022722"/>
    </source>
</evidence>
<dbReference type="InterPro" id="IPR012933">
    <property type="entry name" value="HicA_mRNA_interferase"/>
</dbReference>
<keyword evidence="5" id="KW-0378">Hydrolase</keyword>
<keyword evidence="6" id="KW-0694">RNA-binding</keyword>
<dbReference type="EMBL" id="MNWX01000009">
    <property type="protein sequence ID" value="OIO65734.1"/>
    <property type="molecule type" value="Genomic_DNA"/>
</dbReference>
<dbReference type="GO" id="GO:0003729">
    <property type="term" value="F:mRNA binding"/>
    <property type="evidence" value="ECO:0007669"/>
    <property type="project" value="InterPro"/>
</dbReference>
<dbReference type="InterPro" id="IPR038570">
    <property type="entry name" value="HicA_sf"/>
</dbReference>
<organism evidence="8 9">
    <name type="scientific">Candidatus Wolfebacteria bacterium CG1_02_39_135</name>
    <dbReference type="NCBI Taxonomy" id="1805425"/>
    <lineage>
        <taxon>Bacteria</taxon>
        <taxon>Candidatus Wolfeibacteriota</taxon>
    </lineage>
</organism>
<keyword evidence="3" id="KW-0540">Nuclease</keyword>
<dbReference type="GO" id="GO:0004519">
    <property type="term" value="F:endonuclease activity"/>
    <property type="evidence" value="ECO:0007669"/>
    <property type="project" value="UniProtKB-KW"/>
</dbReference>
<evidence type="ECO:0000256" key="7">
    <source>
        <dbReference type="ARBA" id="ARBA00023016"/>
    </source>
</evidence>
<accession>A0A1J4Y3A6</accession>
<keyword evidence="7" id="KW-0346">Stress response</keyword>
<evidence type="ECO:0008006" key="10">
    <source>
        <dbReference type="Google" id="ProtNLM"/>
    </source>
</evidence>
<name>A0A1J4Y3A6_9BACT</name>
<evidence type="ECO:0000313" key="8">
    <source>
        <dbReference type="EMBL" id="OIO65734.1"/>
    </source>
</evidence>
<evidence type="ECO:0000256" key="2">
    <source>
        <dbReference type="ARBA" id="ARBA00022649"/>
    </source>
</evidence>
<dbReference type="Proteomes" id="UP000182693">
    <property type="component" value="Unassembled WGS sequence"/>
</dbReference>
<comment type="similarity">
    <text evidence="1">Belongs to the HicA mRNA interferase family.</text>
</comment>
<proteinExistence type="inferred from homology"/>
<keyword evidence="4" id="KW-0255">Endonuclease</keyword>
<dbReference type="Pfam" id="PF07927">
    <property type="entry name" value="HicA_toxin"/>
    <property type="match status" value="1"/>
</dbReference>
<sequence length="74" mass="8599">MTKLPIISGRQLIKVLSKLGYREVRQRGSHIRLSCPDKKSVTIPDYKVIDKSLLRKILRDAELTVEEFTQIYRG</sequence>
<reference evidence="8 9" key="1">
    <citation type="journal article" date="2016" name="Environ. Microbiol.">
        <title>Genomic resolution of a cold subsurface aquifer community provides metabolic insights for novel microbes adapted to high CO concentrations.</title>
        <authorList>
            <person name="Probst A.J."/>
            <person name="Castelle C.J."/>
            <person name="Singh A."/>
            <person name="Brown C.T."/>
            <person name="Anantharaman K."/>
            <person name="Sharon I."/>
            <person name="Hug L.A."/>
            <person name="Burstein D."/>
            <person name="Emerson J.B."/>
            <person name="Thomas B.C."/>
            <person name="Banfield J.F."/>
        </authorList>
    </citation>
    <scope>NUCLEOTIDE SEQUENCE [LARGE SCALE GENOMIC DNA]</scope>
    <source>
        <strain evidence="8">CG1_02_39_135</strain>
    </source>
</reference>
<dbReference type="GO" id="GO:0016787">
    <property type="term" value="F:hydrolase activity"/>
    <property type="evidence" value="ECO:0007669"/>
    <property type="project" value="UniProtKB-KW"/>
</dbReference>
<gene>
    <name evidence="8" type="ORF">AUJ30_00590</name>
</gene>
<protein>
    <recommendedName>
        <fullName evidence="10">Addiction module toxin, HicA family</fullName>
    </recommendedName>
</protein>
<dbReference type="AlphaFoldDB" id="A0A1J4Y3A6"/>
<dbReference type="STRING" id="1805425.AUJ30_00590"/>
<keyword evidence="2" id="KW-1277">Toxin-antitoxin system</keyword>
<dbReference type="SUPFAM" id="SSF54786">
    <property type="entry name" value="YcfA/nrd intein domain"/>
    <property type="match status" value="1"/>
</dbReference>
<evidence type="ECO:0000256" key="1">
    <source>
        <dbReference type="ARBA" id="ARBA00006620"/>
    </source>
</evidence>
<evidence type="ECO:0000256" key="6">
    <source>
        <dbReference type="ARBA" id="ARBA00022884"/>
    </source>
</evidence>
<comment type="caution">
    <text evidence="8">The sequence shown here is derived from an EMBL/GenBank/DDBJ whole genome shotgun (WGS) entry which is preliminary data.</text>
</comment>